<keyword evidence="2 4" id="KW-0378">Hydrolase</keyword>
<feature type="region of interest" description="Disordered" evidence="3">
    <location>
        <begin position="69"/>
        <end position="93"/>
    </location>
</feature>
<evidence type="ECO:0000313" key="5">
    <source>
        <dbReference type="Proteomes" id="UP000532440"/>
    </source>
</evidence>
<comment type="domain">
    <text evidence="2">A Gly-cisPro motif from one monomer fits into the active site of the other monomer to allow specific chiral rejection of L-amino acids.</text>
</comment>
<dbReference type="InterPro" id="IPR003732">
    <property type="entry name" value="Daa-tRNA_deacyls_DTD"/>
</dbReference>
<protein>
    <recommendedName>
        <fullName evidence="2">D-aminoacyl-tRNA deacylase</fullName>
        <shortName evidence="2">DTD</shortName>
        <ecNumber evidence="2">3.1.1.96</ecNumber>
    </recommendedName>
    <alternativeName>
        <fullName evidence="2">Gly-tRNA(Ala) deacylase</fullName>
        <ecNumber evidence="2">3.1.1.-</ecNumber>
    </alternativeName>
</protein>
<proteinExistence type="inferred from homology"/>
<gene>
    <name evidence="2" type="primary">dtd</name>
    <name evidence="4" type="ORF">HNQ70_003458</name>
</gene>
<comment type="catalytic activity">
    <reaction evidence="2">
        <text>a D-aminoacyl-tRNA + H2O = a tRNA + a D-alpha-amino acid + H(+)</text>
        <dbReference type="Rhea" id="RHEA:13953"/>
        <dbReference type="Rhea" id="RHEA-COMP:10123"/>
        <dbReference type="Rhea" id="RHEA-COMP:10124"/>
        <dbReference type="ChEBI" id="CHEBI:15377"/>
        <dbReference type="ChEBI" id="CHEBI:15378"/>
        <dbReference type="ChEBI" id="CHEBI:59871"/>
        <dbReference type="ChEBI" id="CHEBI:78442"/>
        <dbReference type="ChEBI" id="CHEBI:79333"/>
        <dbReference type="EC" id="3.1.1.96"/>
    </reaction>
</comment>
<keyword evidence="2" id="KW-0963">Cytoplasm</keyword>
<dbReference type="EC" id="3.1.1.96" evidence="2"/>
<evidence type="ECO:0000256" key="3">
    <source>
        <dbReference type="SAM" id="MobiDB-lite"/>
    </source>
</evidence>
<dbReference type="Proteomes" id="UP000532440">
    <property type="component" value="Unassembled WGS sequence"/>
</dbReference>
<dbReference type="Pfam" id="PF02580">
    <property type="entry name" value="Tyr_Deacylase"/>
    <property type="match status" value="2"/>
</dbReference>
<dbReference type="GO" id="GO:0106026">
    <property type="term" value="F:Gly-tRNA(Ala) deacylase activity"/>
    <property type="evidence" value="ECO:0007669"/>
    <property type="project" value="UniProtKB-UniRule"/>
</dbReference>
<dbReference type="GO" id="GO:0005737">
    <property type="term" value="C:cytoplasm"/>
    <property type="evidence" value="ECO:0007669"/>
    <property type="project" value="UniProtKB-SubCell"/>
</dbReference>
<evidence type="ECO:0000313" key="4">
    <source>
        <dbReference type="EMBL" id="MBB5273428.1"/>
    </source>
</evidence>
<keyword evidence="5" id="KW-1185">Reference proteome</keyword>
<keyword evidence="2" id="KW-0694">RNA-binding</keyword>
<comment type="caution">
    <text evidence="4">The sequence shown here is derived from an EMBL/GenBank/DDBJ whole genome shotgun (WGS) entry which is preliminary data.</text>
</comment>
<dbReference type="SUPFAM" id="SSF69500">
    <property type="entry name" value="DTD-like"/>
    <property type="match status" value="1"/>
</dbReference>
<name>A0A7W8HLQ2_9BURK</name>
<organism evidence="4 5">
    <name type="scientific">Quisquiliibacterium transsilvanicum</name>
    <dbReference type="NCBI Taxonomy" id="1549638"/>
    <lineage>
        <taxon>Bacteria</taxon>
        <taxon>Pseudomonadati</taxon>
        <taxon>Pseudomonadota</taxon>
        <taxon>Betaproteobacteria</taxon>
        <taxon>Burkholderiales</taxon>
        <taxon>Burkholderiaceae</taxon>
        <taxon>Quisquiliibacterium</taxon>
    </lineage>
</organism>
<evidence type="ECO:0000256" key="2">
    <source>
        <dbReference type="HAMAP-Rule" id="MF_00518"/>
    </source>
</evidence>
<dbReference type="EMBL" id="JACHGB010000007">
    <property type="protein sequence ID" value="MBB5273428.1"/>
    <property type="molecule type" value="Genomic_DNA"/>
</dbReference>
<dbReference type="Gene3D" id="3.50.80.10">
    <property type="entry name" value="D-tyrosyl-tRNA(Tyr) deacylase"/>
    <property type="match status" value="1"/>
</dbReference>
<dbReference type="GO" id="GO:0051500">
    <property type="term" value="F:D-tyrosyl-tRNA(Tyr) deacylase activity"/>
    <property type="evidence" value="ECO:0007669"/>
    <property type="project" value="TreeGrafter"/>
</dbReference>
<dbReference type="RefSeq" id="WP_183970047.1">
    <property type="nucleotide sequence ID" value="NZ_BAABEW010000011.1"/>
</dbReference>
<evidence type="ECO:0000256" key="1">
    <source>
        <dbReference type="ARBA" id="ARBA00009673"/>
    </source>
</evidence>
<feature type="short sequence motif" description="Gly-cisPro motif, important for rejection of L-amino acids" evidence="2">
    <location>
        <begin position="161"/>
        <end position="162"/>
    </location>
</feature>
<feature type="compositionally biased region" description="Basic and acidic residues" evidence="3">
    <location>
        <begin position="75"/>
        <end position="92"/>
    </location>
</feature>
<comment type="catalytic activity">
    <reaction evidence="2">
        <text>glycyl-tRNA(Ala) + H2O = tRNA(Ala) + glycine + H(+)</text>
        <dbReference type="Rhea" id="RHEA:53744"/>
        <dbReference type="Rhea" id="RHEA-COMP:9657"/>
        <dbReference type="Rhea" id="RHEA-COMP:13640"/>
        <dbReference type="ChEBI" id="CHEBI:15377"/>
        <dbReference type="ChEBI" id="CHEBI:15378"/>
        <dbReference type="ChEBI" id="CHEBI:57305"/>
        <dbReference type="ChEBI" id="CHEBI:78442"/>
        <dbReference type="ChEBI" id="CHEBI:78522"/>
    </reaction>
</comment>
<dbReference type="GO" id="GO:0043908">
    <property type="term" value="F:Ser(Gly)-tRNA(Ala) hydrolase activity"/>
    <property type="evidence" value="ECO:0007669"/>
    <property type="project" value="UniProtKB-UniRule"/>
</dbReference>
<keyword evidence="2" id="KW-0820">tRNA-binding</keyword>
<dbReference type="AlphaFoldDB" id="A0A7W8HLQ2"/>
<dbReference type="GO" id="GO:0000049">
    <property type="term" value="F:tRNA binding"/>
    <property type="evidence" value="ECO:0007669"/>
    <property type="project" value="UniProtKB-UniRule"/>
</dbReference>
<dbReference type="PANTHER" id="PTHR10472:SF5">
    <property type="entry name" value="D-AMINOACYL-TRNA DEACYLASE 1"/>
    <property type="match status" value="1"/>
</dbReference>
<reference evidence="4 5" key="1">
    <citation type="submission" date="2020-08" db="EMBL/GenBank/DDBJ databases">
        <title>Genomic Encyclopedia of Type Strains, Phase IV (KMG-IV): sequencing the most valuable type-strain genomes for metagenomic binning, comparative biology and taxonomic classification.</title>
        <authorList>
            <person name="Goeker M."/>
        </authorList>
    </citation>
    <scope>NUCLEOTIDE SEQUENCE [LARGE SCALE GENOMIC DNA]</scope>
    <source>
        <strain evidence="4 5">DSM 29781</strain>
    </source>
</reference>
<sequence>MIGLLQRVSEARVVVDGATVGAIGRGLLVLVCAERGDGDEQARRLLARLLTYRVFPDEAGRMNRSLSQLAQEARGTQDAREPQDAGEAREAPGEAGLLLVPQFTLAADTRSGTRPGFSPAAEPEEGRRLFALLAEEARREHPTVETGIFGADMKVHLVNDGPVTFWLRADPPMQEAKR</sequence>
<comment type="function">
    <text evidence="2">An aminoacyl-tRNA editing enzyme that deacylates mischarged D-aminoacyl-tRNAs. Also deacylates mischarged glycyl-tRNA(Ala), protecting cells against glycine mischarging by AlaRS. Acts via tRNA-based rather than protein-based catalysis; rejects L-amino acids rather than detecting D-amino acids in the active site. By recycling D-aminoacyl-tRNA to D-amino acids and free tRNA molecules, this enzyme counteracts the toxicity associated with the formation of D-aminoacyl-tRNA entities in vivo and helps enforce protein L-homochirality.</text>
</comment>
<comment type="subunit">
    <text evidence="2">Homodimer.</text>
</comment>
<comment type="similarity">
    <text evidence="1 2">Belongs to the DTD family.</text>
</comment>
<comment type="subcellular location">
    <subcellularLocation>
        <location evidence="2">Cytoplasm</location>
    </subcellularLocation>
</comment>
<dbReference type="HAMAP" id="MF_00518">
    <property type="entry name" value="Deacylase_Dtd"/>
    <property type="match status" value="1"/>
</dbReference>
<dbReference type="InterPro" id="IPR023509">
    <property type="entry name" value="DTD-like_sf"/>
</dbReference>
<dbReference type="GO" id="GO:0019478">
    <property type="term" value="P:D-amino acid catabolic process"/>
    <property type="evidence" value="ECO:0007669"/>
    <property type="project" value="UniProtKB-UniRule"/>
</dbReference>
<dbReference type="PANTHER" id="PTHR10472">
    <property type="entry name" value="D-TYROSYL-TRNA TYR DEACYLASE"/>
    <property type="match status" value="1"/>
</dbReference>
<accession>A0A7W8HLQ2</accession>
<dbReference type="EC" id="3.1.1.-" evidence="2"/>